<name>A0AAP0P3S1_9MAGN</name>
<evidence type="ECO:0000256" key="3">
    <source>
        <dbReference type="ARBA" id="ARBA00022989"/>
    </source>
</evidence>
<dbReference type="EMBL" id="JBBNAF010000007">
    <property type="protein sequence ID" value="KAK9129054.1"/>
    <property type="molecule type" value="Genomic_DNA"/>
</dbReference>
<sequence length="596" mass="68326">MATSSGNPRDEDESMDAKTLISFYSIQIWRRIIGSLPFRDSNLYSRISSLHLRSLAKRRSGLPLPLPRQSLNPTHVSSEVCRVFDVLEGLTGRILSSLHDIQKNLQFWQCRAEGTDFHKIYFMVCERGPRAFFDGTAQLLRGCLVESAPWKHICYLATSQISEKIAILTHLQHCLSTFLSQVYVEVDKLGQDLITESEKSLPSLVVAIDNFFSELEASMVHLNQLRQCIFLMQSDSCVSLLSPMFDKLPEIKEDSRWTDCELRDAISLIYHNLDKLDGCLSPAIAKVRKPRRTSLYWFRYTCGAVGLSVCSIWLLRHSRLMGSSDIDNWIREARESTVGFWNEHVEQPLLSIRDDLFETFQRRHKGVKEMEEVQLSTNTLHRMLLAFVEQQRDQKLPKDASDREMLEIVMARYEKDVMRPIQNLLGGEMASALLIQIQKLKLDIETAMLELDQILKANQINFAILAALPAFFLSIVLLMLVRASFKQGEGAKGRGRIARRQRRLLIVEVEETIAKFQNFIDHGREEAAIHMFGLTLYNLDRLYRSVEGHAKATGEWQRIKQDIITLAKPGLPTAYKLIITSRMERVYDCLVSSPSK</sequence>
<evidence type="ECO:0000256" key="5">
    <source>
        <dbReference type="ARBA" id="ARBA00023136"/>
    </source>
</evidence>
<dbReference type="InterPro" id="IPR013946">
    <property type="entry name" value="NCA2-like"/>
</dbReference>
<evidence type="ECO:0000256" key="6">
    <source>
        <dbReference type="SAM" id="Phobius"/>
    </source>
</evidence>
<evidence type="ECO:0000256" key="4">
    <source>
        <dbReference type="ARBA" id="ARBA00023128"/>
    </source>
</evidence>
<evidence type="ECO:0000313" key="8">
    <source>
        <dbReference type="Proteomes" id="UP001420932"/>
    </source>
</evidence>
<keyword evidence="4" id="KW-0496">Mitochondrion</keyword>
<protein>
    <submittedName>
        <fullName evidence="7">Uncharacterized protein</fullName>
    </submittedName>
</protein>
<dbReference type="GO" id="GO:0005741">
    <property type="term" value="C:mitochondrial outer membrane"/>
    <property type="evidence" value="ECO:0007669"/>
    <property type="project" value="TreeGrafter"/>
</dbReference>
<gene>
    <name evidence="7" type="ORF">Syun_017851</name>
</gene>
<evidence type="ECO:0000256" key="1">
    <source>
        <dbReference type="ARBA" id="ARBA00004225"/>
    </source>
</evidence>
<evidence type="ECO:0000313" key="7">
    <source>
        <dbReference type="EMBL" id="KAK9129054.1"/>
    </source>
</evidence>
<dbReference type="AlphaFoldDB" id="A0AAP0P3S1"/>
<accession>A0AAP0P3S1</accession>
<dbReference type="Pfam" id="PF08637">
    <property type="entry name" value="NCA2"/>
    <property type="match status" value="1"/>
</dbReference>
<comment type="subcellular location">
    <subcellularLocation>
        <location evidence="1">Mitochondrion membrane</location>
        <topology evidence="1">Multi-pass membrane protein</topology>
    </subcellularLocation>
</comment>
<organism evidence="7 8">
    <name type="scientific">Stephania yunnanensis</name>
    <dbReference type="NCBI Taxonomy" id="152371"/>
    <lineage>
        <taxon>Eukaryota</taxon>
        <taxon>Viridiplantae</taxon>
        <taxon>Streptophyta</taxon>
        <taxon>Embryophyta</taxon>
        <taxon>Tracheophyta</taxon>
        <taxon>Spermatophyta</taxon>
        <taxon>Magnoliopsida</taxon>
        <taxon>Ranunculales</taxon>
        <taxon>Menispermaceae</taxon>
        <taxon>Menispermoideae</taxon>
        <taxon>Cissampelideae</taxon>
        <taxon>Stephania</taxon>
    </lineage>
</organism>
<keyword evidence="5 6" id="KW-0472">Membrane</keyword>
<dbReference type="PANTHER" id="PTHR28234">
    <property type="entry name" value="NUCLEAR CONTROL OF ATPASE PROTEIN 2"/>
    <property type="match status" value="1"/>
</dbReference>
<reference evidence="7 8" key="1">
    <citation type="submission" date="2024-01" db="EMBL/GenBank/DDBJ databases">
        <title>Genome assemblies of Stephania.</title>
        <authorList>
            <person name="Yang L."/>
        </authorList>
    </citation>
    <scope>NUCLEOTIDE SEQUENCE [LARGE SCALE GENOMIC DNA]</scope>
    <source>
        <strain evidence="7">YNDBR</strain>
        <tissue evidence="7">Leaf</tissue>
    </source>
</reference>
<dbReference type="PANTHER" id="PTHR28234:SF1">
    <property type="entry name" value="NUCLEAR CONTROL OF ATPASE PROTEIN 2"/>
    <property type="match status" value="1"/>
</dbReference>
<keyword evidence="8" id="KW-1185">Reference proteome</keyword>
<feature type="transmembrane region" description="Helical" evidence="6">
    <location>
        <begin position="460"/>
        <end position="481"/>
    </location>
</feature>
<proteinExistence type="predicted"/>
<evidence type="ECO:0000256" key="2">
    <source>
        <dbReference type="ARBA" id="ARBA00022692"/>
    </source>
</evidence>
<keyword evidence="3 6" id="KW-1133">Transmembrane helix</keyword>
<comment type="caution">
    <text evidence="7">The sequence shown here is derived from an EMBL/GenBank/DDBJ whole genome shotgun (WGS) entry which is preliminary data.</text>
</comment>
<keyword evidence="2 6" id="KW-0812">Transmembrane</keyword>
<dbReference type="Proteomes" id="UP001420932">
    <property type="component" value="Unassembled WGS sequence"/>
</dbReference>